<evidence type="ECO:0000313" key="1">
    <source>
        <dbReference type="EMBL" id="DAF55277.1"/>
    </source>
</evidence>
<organism evidence="1">
    <name type="scientific">Siphoviridae sp. ctZHD14</name>
    <dbReference type="NCBI Taxonomy" id="2827891"/>
    <lineage>
        <taxon>Viruses</taxon>
        <taxon>Duplodnaviria</taxon>
        <taxon>Heunggongvirae</taxon>
        <taxon>Uroviricota</taxon>
        <taxon>Caudoviricetes</taxon>
    </lineage>
</organism>
<accession>A0A8S5SW29</accession>
<sequence length="30" mass="3582">MVKYIQITDVHDLKKTSVHDLKKNKPIKNF</sequence>
<dbReference type="EMBL" id="BK032687">
    <property type="protein sequence ID" value="DAF55277.1"/>
    <property type="molecule type" value="Genomic_DNA"/>
</dbReference>
<proteinExistence type="predicted"/>
<protein>
    <submittedName>
        <fullName evidence="1">Uncharacterized protein</fullName>
    </submittedName>
</protein>
<name>A0A8S5SW29_9CAUD</name>
<reference evidence="1" key="1">
    <citation type="journal article" date="2021" name="Proc. Natl. Acad. Sci. U.S.A.">
        <title>A Catalog of Tens of Thousands of Viruses from Human Metagenomes Reveals Hidden Associations with Chronic Diseases.</title>
        <authorList>
            <person name="Tisza M.J."/>
            <person name="Buck C.B."/>
        </authorList>
    </citation>
    <scope>NUCLEOTIDE SEQUENCE</scope>
    <source>
        <strain evidence="1">CtZHD14</strain>
    </source>
</reference>